<dbReference type="AlphaFoldDB" id="A0A9W7C932"/>
<keyword evidence="1" id="KW-0472">Membrane</keyword>
<keyword evidence="3" id="KW-1185">Reference proteome</keyword>
<sequence length="101" mass="11280">MFAGLIPFAAIALTCVSVGLGWIDNNLTNAFILVLSGLSLLIFFHRVHLWRETRIEDSANGDFAKKRQENSIFFFLFFYTVAYLSGVSACTKLLVAETPTK</sequence>
<evidence type="ECO:0000313" key="2">
    <source>
        <dbReference type="EMBL" id="GMI01498.1"/>
    </source>
</evidence>
<dbReference type="OrthoDB" id="10430486at2759"/>
<proteinExistence type="predicted"/>
<keyword evidence="1" id="KW-1133">Transmembrane helix</keyword>
<dbReference type="EMBL" id="BRXW01000034">
    <property type="protein sequence ID" value="GMI01498.1"/>
    <property type="molecule type" value="Genomic_DNA"/>
</dbReference>
<feature type="transmembrane region" description="Helical" evidence="1">
    <location>
        <begin position="72"/>
        <end position="95"/>
    </location>
</feature>
<evidence type="ECO:0000256" key="1">
    <source>
        <dbReference type="SAM" id="Phobius"/>
    </source>
</evidence>
<protein>
    <submittedName>
        <fullName evidence="2">Uncharacterized protein</fullName>
    </submittedName>
</protein>
<keyword evidence="1" id="KW-0812">Transmembrane</keyword>
<reference evidence="3" key="1">
    <citation type="journal article" date="2023" name="Commun. Biol.">
        <title>Genome analysis of Parmales, the sister group of diatoms, reveals the evolutionary specialization of diatoms from phago-mixotrophs to photoautotrophs.</title>
        <authorList>
            <person name="Ban H."/>
            <person name="Sato S."/>
            <person name="Yoshikawa S."/>
            <person name="Yamada K."/>
            <person name="Nakamura Y."/>
            <person name="Ichinomiya M."/>
            <person name="Sato N."/>
            <person name="Blanc-Mathieu R."/>
            <person name="Endo H."/>
            <person name="Kuwata A."/>
            <person name="Ogata H."/>
        </authorList>
    </citation>
    <scope>NUCLEOTIDE SEQUENCE [LARGE SCALE GENOMIC DNA]</scope>
    <source>
        <strain evidence="3">NIES 3700</strain>
    </source>
</reference>
<accession>A0A9W7C932</accession>
<evidence type="ECO:0000313" key="3">
    <source>
        <dbReference type="Proteomes" id="UP001165122"/>
    </source>
</evidence>
<gene>
    <name evidence="2" type="ORF">TrLO_g4939</name>
</gene>
<dbReference type="Proteomes" id="UP001165122">
    <property type="component" value="Unassembled WGS sequence"/>
</dbReference>
<comment type="caution">
    <text evidence="2">The sequence shown here is derived from an EMBL/GenBank/DDBJ whole genome shotgun (WGS) entry which is preliminary data.</text>
</comment>
<name>A0A9W7C932_9STRA</name>
<organism evidence="2 3">
    <name type="scientific">Triparma laevis f. longispina</name>
    <dbReference type="NCBI Taxonomy" id="1714387"/>
    <lineage>
        <taxon>Eukaryota</taxon>
        <taxon>Sar</taxon>
        <taxon>Stramenopiles</taxon>
        <taxon>Ochrophyta</taxon>
        <taxon>Bolidophyceae</taxon>
        <taxon>Parmales</taxon>
        <taxon>Triparmaceae</taxon>
        <taxon>Triparma</taxon>
    </lineage>
</organism>
<feature type="transmembrane region" description="Helical" evidence="1">
    <location>
        <begin position="27"/>
        <end position="44"/>
    </location>
</feature>